<comment type="caution">
    <text evidence="1">The sequence shown here is derived from an EMBL/GenBank/DDBJ whole genome shotgun (WGS) entry which is preliminary data.</text>
</comment>
<dbReference type="AlphaFoldDB" id="A0A9Q3VVV9"/>
<name>A0A9Q3VVV9_9ACTN</name>
<dbReference type="PIRSF" id="PIRSF021513">
    <property type="entry name" value="GrhN_RubW_prd"/>
    <property type="match status" value="1"/>
</dbReference>
<keyword evidence="2" id="KW-1185">Reference proteome</keyword>
<evidence type="ECO:0000313" key="2">
    <source>
        <dbReference type="Proteomes" id="UP001108029"/>
    </source>
</evidence>
<accession>A0A9Q3VVV9</accession>
<dbReference type="Proteomes" id="UP001108029">
    <property type="component" value="Unassembled WGS sequence"/>
</dbReference>
<protein>
    <submittedName>
        <fullName evidence="1">Uncharacterized protein</fullName>
    </submittedName>
</protein>
<dbReference type="EMBL" id="JAJSBI010000051">
    <property type="protein sequence ID" value="MCD9880923.1"/>
    <property type="molecule type" value="Genomic_DNA"/>
</dbReference>
<sequence length="182" mass="19739">MTAATGQPAITLPRISRAPRDDKEQAAANARMTALLSQPNPGQVATHLALVHFTGRRSGQPYTVPAGVHRLDGALYLATSSSWRHNFTPAADGELTWQGRRTPARFRLVTDPGLTARGYLELWQRYGRETGPRRLGITVTDGPEPTLDDFRAAVADVPLTLVAVTLDTGDTAELAVNERTSR</sequence>
<organism evidence="1 2">
    <name type="scientific">Streptomyces guryensis</name>
    <dbReference type="NCBI Taxonomy" id="2886947"/>
    <lineage>
        <taxon>Bacteria</taxon>
        <taxon>Bacillati</taxon>
        <taxon>Actinomycetota</taxon>
        <taxon>Actinomycetes</taxon>
        <taxon>Kitasatosporales</taxon>
        <taxon>Streptomycetaceae</taxon>
        <taxon>Streptomyces</taxon>
    </lineage>
</organism>
<dbReference type="Gene3D" id="2.30.110.10">
    <property type="entry name" value="Electron Transport, Fmn-binding Protein, Chain A"/>
    <property type="match status" value="1"/>
</dbReference>
<evidence type="ECO:0000313" key="1">
    <source>
        <dbReference type="EMBL" id="MCD9880923.1"/>
    </source>
</evidence>
<reference evidence="1" key="1">
    <citation type="submission" date="2021-12" db="EMBL/GenBank/DDBJ databases">
        <authorList>
            <person name="Lee J.-H."/>
            <person name="Kim S.-B."/>
        </authorList>
    </citation>
    <scope>NUCLEOTIDE SEQUENCE</scope>
    <source>
        <strain evidence="1">NR30</strain>
    </source>
</reference>
<proteinExistence type="predicted"/>
<dbReference type="RefSeq" id="WP_232655843.1">
    <property type="nucleotide sequence ID" value="NZ_JAJSBI010000051.1"/>
</dbReference>
<dbReference type="InterPro" id="IPR016791">
    <property type="entry name" value="Polyketide_synth_GrhN/RubW_prd"/>
</dbReference>
<dbReference type="InterPro" id="IPR012349">
    <property type="entry name" value="Split_barrel_FMN-bd"/>
</dbReference>
<gene>
    <name evidence="1" type="ORF">LJ657_46840</name>
</gene>